<dbReference type="EMBL" id="CATNWA010015744">
    <property type="protein sequence ID" value="CAI9586403.1"/>
    <property type="molecule type" value="Genomic_DNA"/>
</dbReference>
<dbReference type="InterPro" id="IPR000742">
    <property type="entry name" value="EGF"/>
</dbReference>
<name>A0ABN9EP65_9NEOB</name>
<dbReference type="Gene3D" id="2.170.300.10">
    <property type="entry name" value="Tie2 ligand-binding domain superfamily"/>
    <property type="match status" value="1"/>
</dbReference>
<protein>
    <recommendedName>
        <fullName evidence="2">EGF-like domain-containing protein</fullName>
    </recommendedName>
</protein>
<dbReference type="InterPro" id="IPR042635">
    <property type="entry name" value="MEGF10/SREC1/2-like"/>
</dbReference>
<gene>
    <name evidence="3" type="ORF">SPARVUS_LOCUS10355954</name>
</gene>
<evidence type="ECO:0000313" key="3">
    <source>
        <dbReference type="EMBL" id="CAI9586403.1"/>
    </source>
</evidence>
<dbReference type="Proteomes" id="UP001162483">
    <property type="component" value="Unassembled WGS sequence"/>
</dbReference>
<sequence length="90" mass="9847">MCQCQNNGTCDHIYGNCTCPAGFHGPCCEEACPFGFYGLQCQEVCHCEKQCYCDHVTGSCNVTDAPVAKELFMKGLLMLIAKKGGEKKQK</sequence>
<dbReference type="PROSITE" id="PS00022">
    <property type="entry name" value="EGF_1"/>
    <property type="match status" value="1"/>
</dbReference>
<proteinExistence type="predicted"/>
<evidence type="ECO:0000256" key="1">
    <source>
        <dbReference type="ARBA" id="ARBA00022536"/>
    </source>
</evidence>
<comment type="caution">
    <text evidence="3">The sequence shown here is derived from an EMBL/GenBank/DDBJ whole genome shotgun (WGS) entry which is preliminary data.</text>
</comment>
<reference evidence="3" key="1">
    <citation type="submission" date="2023-05" db="EMBL/GenBank/DDBJ databases">
        <authorList>
            <person name="Stuckert A."/>
        </authorList>
    </citation>
    <scope>NUCLEOTIDE SEQUENCE</scope>
</reference>
<keyword evidence="4" id="KW-1185">Reference proteome</keyword>
<accession>A0ABN9EP65</accession>
<dbReference type="PANTHER" id="PTHR24043">
    <property type="entry name" value="SCAVENGER RECEPTOR CLASS F"/>
    <property type="match status" value="1"/>
</dbReference>
<evidence type="ECO:0000259" key="2">
    <source>
        <dbReference type="PROSITE" id="PS00022"/>
    </source>
</evidence>
<keyword evidence="1" id="KW-0245">EGF-like domain</keyword>
<feature type="domain" description="EGF-like" evidence="2">
    <location>
        <begin position="17"/>
        <end position="28"/>
    </location>
</feature>
<organism evidence="3 4">
    <name type="scientific">Staurois parvus</name>
    <dbReference type="NCBI Taxonomy" id="386267"/>
    <lineage>
        <taxon>Eukaryota</taxon>
        <taxon>Metazoa</taxon>
        <taxon>Chordata</taxon>
        <taxon>Craniata</taxon>
        <taxon>Vertebrata</taxon>
        <taxon>Euteleostomi</taxon>
        <taxon>Amphibia</taxon>
        <taxon>Batrachia</taxon>
        <taxon>Anura</taxon>
        <taxon>Neobatrachia</taxon>
        <taxon>Ranoidea</taxon>
        <taxon>Ranidae</taxon>
        <taxon>Staurois</taxon>
    </lineage>
</organism>
<evidence type="ECO:0000313" key="4">
    <source>
        <dbReference type="Proteomes" id="UP001162483"/>
    </source>
</evidence>
<dbReference type="PANTHER" id="PTHR24043:SF8">
    <property type="entry name" value="EGF-LIKE DOMAIN-CONTAINING PROTEIN"/>
    <property type="match status" value="1"/>
</dbReference>